<evidence type="ECO:0000313" key="1">
    <source>
        <dbReference type="EMBL" id="CUX52106.1"/>
    </source>
</evidence>
<comment type="caution">
    <text evidence="1">The sequence shown here is derived from an EMBL/GenBank/DDBJ whole genome shotgun (WGS) entry which is preliminary data.</text>
</comment>
<dbReference type="Proteomes" id="UP000191812">
    <property type="component" value="Unassembled WGS sequence"/>
</dbReference>
<proteinExistence type="predicted"/>
<organism evidence="1 2">
    <name type="scientific">Agrobacterium genomosp. 13 str. CFBP 6927</name>
    <dbReference type="NCBI Taxonomy" id="1183428"/>
    <lineage>
        <taxon>Bacteria</taxon>
        <taxon>Pseudomonadati</taxon>
        <taxon>Pseudomonadota</taxon>
        <taxon>Alphaproteobacteria</taxon>
        <taxon>Hyphomicrobiales</taxon>
        <taxon>Rhizobiaceae</taxon>
        <taxon>Rhizobium/Agrobacterium group</taxon>
        <taxon>Agrobacterium</taxon>
        <taxon>Agrobacterium tumefaciens complex</taxon>
    </lineage>
</organism>
<accession>A0ABP2BLF1</accession>
<reference evidence="1 2" key="1">
    <citation type="submission" date="2016-01" db="EMBL/GenBank/DDBJ databases">
        <authorList>
            <person name="Regsiter A."/>
            <person name="william w."/>
        </authorList>
    </citation>
    <scope>NUCLEOTIDE SEQUENCE [LARGE SCALE GENOMIC DNA]</scope>
    <source>
        <strain evidence="1 2">CFBP 6927</strain>
    </source>
</reference>
<gene>
    <name evidence="1" type="ORF">AGR13a_Lc110332</name>
</gene>
<keyword evidence="2" id="KW-1185">Reference proteome</keyword>
<dbReference type="EMBL" id="FBWH01000037">
    <property type="protein sequence ID" value="CUX52106.1"/>
    <property type="molecule type" value="Genomic_DNA"/>
</dbReference>
<protein>
    <submittedName>
        <fullName evidence="1">Uncharacterized protein</fullName>
    </submittedName>
</protein>
<name>A0ABP2BLF1_9HYPH</name>
<sequence>MSTIVATVAFVRHIAELSHYQSILVQPELAGFQWMEKCFCMLQPCAGREWQSWRVEIR</sequence>
<evidence type="ECO:0000313" key="2">
    <source>
        <dbReference type="Proteomes" id="UP000191812"/>
    </source>
</evidence>